<dbReference type="InterPro" id="IPR016024">
    <property type="entry name" value="ARM-type_fold"/>
</dbReference>
<dbReference type="EMBL" id="HACM01009923">
    <property type="protein sequence ID" value="CRZ10365.1"/>
    <property type="molecule type" value="Transcribed_RNA"/>
</dbReference>
<name>A0A0H5R8A7_9EUKA</name>
<dbReference type="AlphaFoldDB" id="A0A0H5R8A7"/>
<evidence type="ECO:0000256" key="1">
    <source>
        <dbReference type="SAM" id="MobiDB-lite"/>
    </source>
</evidence>
<organism evidence="2">
    <name type="scientific">Spongospora subterranea</name>
    <dbReference type="NCBI Taxonomy" id="70186"/>
    <lineage>
        <taxon>Eukaryota</taxon>
        <taxon>Sar</taxon>
        <taxon>Rhizaria</taxon>
        <taxon>Endomyxa</taxon>
        <taxon>Phytomyxea</taxon>
        <taxon>Plasmodiophorida</taxon>
        <taxon>Plasmodiophoridae</taxon>
        <taxon>Spongospora</taxon>
    </lineage>
</organism>
<reference evidence="2" key="1">
    <citation type="submission" date="2015-04" db="EMBL/GenBank/DDBJ databases">
        <title>The genome sequence of the plant pathogenic Rhizarian Plasmodiophora brassicae reveals insights in its biotrophic life cycle and the origin of chitin synthesis.</title>
        <authorList>
            <person name="Schwelm A."/>
            <person name="Fogelqvist J."/>
            <person name="Knaust A."/>
            <person name="Julke S."/>
            <person name="Lilja T."/>
            <person name="Dhandapani V."/>
            <person name="Bonilla-Rosso G."/>
            <person name="Karlsson M."/>
            <person name="Shevchenko A."/>
            <person name="Choi S.R."/>
            <person name="Kim H.G."/>
            <person name="Park J.Y."/>
            <person name="Lim Y.P."/>
            <person name="Ludwig-Muller J."/>
            <person name="Dixelius C."/>
        </authorList>
    </citation>
    <scope>NUCLEOTIDE SEQUENCE</scope>
    <source>
        <tissue evidence="2">Potato root galls</tissue>
    </source>
</reference>
<evidence type="ECO:0000313" key="2">
    <source>
        <dbReference type="EMBL" id="CRZ10365.1"/>
    </source>
</evidence>
<dbReference type="SUPFAM" id="SSF48371">
    <property type="entry name" value="ARM repeat"/>
    <property type="match status" value="1"/>
</dbReference>
<protein>
    <submittedName>
        <fullName evidence="2">Uncharacterized protein</fullName>
    </submittedName>
</protein>
<feature type="region of interest" description="Disordered" evidence="1">
    <location>
        <begin position="730"/>
        <end position="751"/>
    </location>
</feature>
<sequence length="751" mass="84292">MIAQADNRDNRYPQLEVKRLSIISLIQEIESEELDEPGPYINDACERIIEYASLADTNPDTLTHTCMMVDMLVDTMEGVSEFSLHLDNIVAIFKRLLIYLGTDMHRTVRDSCMLIISKLDEMKDDKHFILALLAYCNGRVQPRVCELCIGWITQILIQSPYLNRPATLYRAIFTISKQVASESKNKVLFAAAKLLSCCFTLRPLLLLPYFEGLDQETKRVLACQLPNVVSVVSMPFGRDGVDLLCHILNGESAGEDKPVSVESATLLEQFLNLKAPRLTPSMLNLLYHPDVIQALVRYITRCENPNPDPDNVADHMHLKRSFRAVNLLIRPSRYSHALLKEHGAVIAQILITEGFTPGSSNLYHVCCLLLYLLDRYPFAVCRAVMSCSVLNAASPFRAILKAISHPLVPQLLQKIASHPCLFPLLNEGKLLDQLTAVAVDGEDQDSIGATKTIIYLLETWSTLSESRTLLNRTFVEFIVSSPITANSIDILLGFARIAVSRRNIGTVDIRDDLLIKEMSDMHISFSVAKIDATSQLEGMPCSELSGNSLEEGSVKHTNIDSDITETACVHNPVPPMDEEFRKVLQEIWDVLESSTPMLTQILIDDRVWDGDVINNERVSLLTLVLSVIVTNPPACLHLPQSFFPIMWGWSCDPFVSPIVHAKLHKLWKVVFADPYIFSSVFSEKGESVVQAVAYWSQCKSVWTIHSVMDDLYRSSVELLQKQLSQSSQFDNTLQGHSSRTLSQKEQSTVDR</sequence>
<accession>A0A0H5R8A7</accession>
<proteinExistence type="predicted"/>